<name>A0ABU3KST8_9BURK</name>
<keyword evidence="6" id="KW-1133">Transmembrane helix</keyword>
<evidence type="ECO:0000313" key="8">
    <source>
        <dbReference type="EMBL" id="MDT7520730.1"/>
    </source>
</evidence>
<feature type="transmembrane region" description="Helical" evidence="6">
    <location>
        <begin position="192"/>
        <end position="211"/>
    </location>
</feature>
<sequence length="368" mass="38500">MNTVNYANNSLNPSRLPNNNPDVGQHSVNAGITPAPLPNDTVIDAPASPKLAPSPESKPALSAPVAKNFNSSEPVPASTSTSLLSQGSALNDFLLGLTKSLEFKMSTAFRNGSMTKDDVIETVRDGLVYARDKQKMQAESIQKVRKEAIQEASEAASAGILSKIFGWIAQIFAAVALVLSTVALLATGQVGLAVLTIVALVLTVMEIASSISQHCGGPDISLAGFVAAMMKKAGHGAQVVEDVRKWLGLAIQIVTAVMGAVGGGFAASALKASTDAVVKSLQALVTLLSGLTAIASGSANIVSAKENMELAEVQTLEMQSQSFLDFLAEKAKQYADDLQGFRDELDTFLQQRQKLLSSEDALNKSISA</sequence>
<feature type="domain" description="Translocator protein BipB-like C-terminal" evidence="7">
    <location>
        <begin position="130"/>
        <end position="283"/>
    </location>
</feature>
<feature type="transmembrane region" description="Helical" evidence="6">
    <location>
        <begin position="281"/>
        <end position="302"/>
    </location>
</feature>
<feature type="compositionally biased region" description="Polar residues" evidence="5">
    <location>
        <begin position="68"/>
        <end position="83"/>
    </location>
</feature>
<evidence type="ECO:0000313" key="9">
    <source>
        <dbReference type="Proteomes" id="UP001321700"/>
    </source>
</evidence>
<keyword evidence="6" id="KW-0812">Transmembrane</keyword>
<dbReference type="RefSeq" id="WP_313876394.1">
    <property type="nucleotide sequence ID" value="NZ_JAVBIK010000003.1"/>
</dbReference>
<comment type="similarity">
    <text evidence="4">Belongs to the SctE/SipB/YopB family.</text>
</comment>
<keyword evidence="9" id="KW-1185">Reference proteome</keyword>
<reference evidence="8 9" key="1">
    <citation type="submission" date="2023-08" db="EMBL/GenBank/DDBJ databases">
        <title>Rhodoferax potami sp. nov. and Rhodoferax mekongensis sp. nov., isolated from the Mekong River in Thailand.</title>
        <authorList>
            <person name="Kitikhun S."/>
            <person name="Charoenyingcharoen P."/>
            <person name="Siriarchawattana P."/>
            <person name="Likhitrattanapisal S."/>
            <person name="Nilsakha T."/>
            <person name="Chanpet A."/>
            <person name="Rattanawaree P."/>
            <person name="Ingsriswang S."/>
        </authorList>
    </citation>
    <scope>NUCLEOTIDE SEQUENCE [LARGE SCALE GENOMIC DNA]</scope>
    <source>
        <strain evidence="8 9">TBRC 17660</strain>
    </source>
</reference>
<dbReference type="Proteomes" id="UP001321700">
    <property type="component" value="Unassembled WGS sequence"/>
</dbReference>
<feature type="region of interest" description="Disordered" evidence="5">
    <location>
        <begin position="1"/>
        <end position="83"/>
    </location>
</feature>
<evidence type="ECO:0000256" key="6">
    <source>
        <dbReference type="SAM" id="Phobius"/>
    </source>
</evidence>
<keyword evidence="3" id="KW-0843">Virulence</keyword>
<proteinExistence type="inferred from homology"/>
<dbReference type="Pfam" id="PF04888">
    <property type="entry name" value="SseC"/>
    <property type="match status" value="1"/>
</dbReference>
<gene>
    <name evidence="8" type="primary">sctE</name>
    <name evidence="8" type="ORF">RAE19_18990</name>
</gene>
<evidence type="ECO:0000256" key="1">
    <source>
        <dbReference type="ARBA" id="ARBA00004551"/>
    </source>
</evidence>
<evidence type="ECO:0000256" key="5">
    <source>
        <dbReference type="SAM" id="MobiDB-lite"/>
    </source>
</evidence>
<dbReference type="EMBL" id="JAVBIK010000003">
    <property type="protein sequence ID" value="MDT7520730.1"/>
    <property type="molecule type" value="Genomic_DNA"/>
</dbReference>
<feature type="transmembrane region" description="Helical" evidence="6">
    <location>
        <begin position="164"/>
        <end position="186"/>
    </location>
</feature>
<accession>A0ABU3KST8</accession>
<feature type="compositionally biased region" description="Low complexity" evidence="5">
    <location>
        <begin position="8"/>
        <end position="21"/>
    </location>
</feature>
<protein>
    <submittedName>
        <fullName evidence="8">Type III secretion system translocon subunit SctE</fullName>
    </submittedName>
</protein>
<comment type="subcellular location">
    <subcellularLocation>
        <location evidence="1">Host membrane</location>
    </subcellularLocation>
</comment>
<keyword evidence="2" id="KW-1043">Host membrane</keyword>
<evidence type="ECO:0000256" key="2">
    <source>
        <dbReference type="ARBA" id="ARBA00022870"/>
    </source>
</evidence>
<evidence type="ECO:0000256" key="3">
    <source>
        <dbReference type="ARBA" id="ARBA00023026"/>
    </source>
</evidence>
<evidence type="ECO:0000256" key="4">
    <source>
        <dbReference type="ARBA" id="ARBA00035640"/>
    </source>
</evidence>
<evidence type="ECO:0000259" key="7">
    <source>
        <dbReference type="Pfam" id="PF04888"/>
    </source>
</evidence>
<organism evidence="8 9">
    <name type="scientific">Rhodoferax potami</name>
    <dbReference type="NCBI Taxonomy" id="3068338"/>
    <lineage>
        <taxon>Bacteria</taxon>
        <taxon>Pseudomonadati</taxon>
        <taxon>Pseudomonadota</taxon>
        <taxon>Betaproteobacteria</taxon>
        <taxon>Burkholderiales</taxon>
        <taxon>Comamonadaceae</taxon>
        <taxon>Rhodoferax</taxon>
    </lineage>
</organism>
<dbReference type="InterPro" id="IPR006972">
    <property type="entry name" value="BipB-like_C"/>
</dbReference>
<keyword evidence="6" id="KW-0472">Membrane</keyword>
<feature type="transmembrane region" description="Helical" evidence="6">
    <location>
        <begin position="246"/>
        <end position="269"/>
    </location>
</feature>
<comment type="caution">
    <text evidence="8">The sequence shown here is derived from an EMBL/GenBank/DDBJ whole genome shotgun (WGS) entry which is preliminary data.</text>
</comment>